<accession>G2QB53</accession>
<evidence type="ECO:0000313" key="3">
    <source>
        <dbReference type="Proteomes" id="UP000007322"/>
    </source>
</evidence>
<gene>
    <name evidence="2" type="ORF">MYCTH_45263</name>
</gene>
<feature type="compositionally biased region" description="Polar residues" evidence="1">
    <location>
        <begin position="295"/>
        <end position="311"/>
    </location>
</feature>
<feature type="region of interest" description="Disordered" evidence="1">
    <location>
        <begin position="177"/>
        <end position="205"/>
    </location>
</feature>
<feature type="compositionally biased region" description="Polar residues" evidence="1">
    <location>
        <begin position="485"/>
        <end position="515"/>
    </location>
</feature>
<dbReference type="eggNOG" id="ENOG502RN00">
    <property type="taxonomic scope" value="Eukaryota"/>
</dbReference>
<feature type="compositionally biased region" description="Low complexity" evidence="1">
    <location>
        <begin position="516"/>
        <end position="548"/>
    </location>
</feature>
<dbReference type="OMA" id="YLWIDED"/>
<sequence length="599" mass="66824">MVENSPCRNTYRESGPSAGRERILDRKIERRQLLASFSSNLARRGPRFEGKASDGSVRSIVSLFEKSATHSDSPASSRPDWACGASNELGGRNGRKGHRVVHNDKDHNGRVSGQPLTSQLQNDRLVPSMSPSSTTGYQVEDYSLTLLRHKSYFNNRSLARCLDEESEEDTRTKVQLVKSNKDGDDKAIVERKKDDPDEHGRGGKGDRILLASQRNHPFPKQQRDNQMSELLPRKELLRPRPQELANRNLLEVDNFWSHVRAELQVDDEEIYGTRPARTRRQDYEARPRDGYESWTFKQSSTPDASPPASRQSKPDIVHPFLPAPTRPPPPVPVAARERSLSAVSRWKPHSATHLSEPFPDLASDYPVIWDEPSPTPFRESASAPESADIASLSFDPYPEPELPLLEAGRDSSVSLTEPSHSRYPSSGSGPWTRPPTWRLPSSLYSSSPPSVPPLPSQSPLPTQPRSHRRHPANHSRNRHHHQPHSSKTSACTSFSVSTTYSINATDSSDCGRNTYSSRQTAQTSTSSTATRSTRVDSGAALSSSWSSLVYGPHPPLRRLTTEEKLSEIDAFLGQDAEPEPEREWLCHDQGQNQTDGGWI</sequence>
<feature type="compositionally biased region" description="Basic residues" evidence="1">
    <location>
        <begin position="465"/>
        <end position="484"/>
    </location>
</feature>
<protein>
    <submittedName>
        <fullName evidence="2">Uncharacterized protein</fullName>
    </submittedName>
</protein>
<evidence type="ECO:0000256" key="1">
    <source>
        <dbReference type="SAM" id="MobiDB-lite"/>
    </source>
</evidence>
<feature type="compositionally biased region" description="Basic and acidic residues" evidence="1">
    <location>
        <begin position="179"/>
        <end position="205"/>
    </location>
</feature>
<dbReference type="VEuPathDB" id="FungiDB:MYCTH_45263"/>
<feature type="region of interest" description="Disordered" evidence="1">
    <location>
        <begin position="276"/>
        <end position="556"/>
    </location>
</feature>
<dbReference type="GeneID" id="11511915"/>
<feature type="compositionally biased region" description="Polar residues" evidence="1">
    <location>
        <begin position="411"/>
        <end position="429"/>
    </location>
</feature>
<keyword evidence="3" id="KW-1185">Reference proteome</keyword>
<feature type="compositionally biased region" description="Low complexity" evidence="1">
    <location>
        <begin position="439"/>
        <end position="448"/>
    </location>
</feature>
<dbReference type="HOGENOM" id="CLU_472509_0_0_1"/>
<reference evidence="2 3" key="1">
    <citation type="journal article" date="2011" name="Nat. Biotechnol.">
        <title>Comparative genomic analysis of the thermophilic biomass-degrading fungi Myceliophthora thermophila and Thielavia terrestris.</title>
        <authorList>
            <person name="Berka R.M."/>
            <person name="Grigoriev I.V."/>
            <person name="Otillar R."/>
            <person name="Salamov A."/>
            <person name="Grimwood J."/>
            <person name="Reid I."/>
            <person name="Ishmael N."/>
            <person name="John T."/>
            <person name="Darmond C."/>
            <person name="Moisan M.-C."/>
            <person name="Henrissat B."/>
            <person name="Coutinho P.M."/>
            <person name="Lombard V."/>
            <person name="Natvig D.O."/>
            <person name="Lindquist E."/>
            <person name="Schmutz J."/>
            <person name="Lucas S."/>
            <person name="Harris P."/>
            <person name="Powlowski J."/>
            <person name="Bellemare A."/>
            <person name="Taylor D."/>
            <person name="Butler G."/>
            <person name="de Vries R.P."/>
            <person name="Allijn I.E."/>
            <person name="van den Brink J."/>
            <person name="Ushinsky S."/>
            <person name="Storms R."/>
            <person name="Powell A.J."/>
            <person name="Paulsen I.T."/>
            <person name="Elbourne L.D.H."/>
            <person name="Baker S.E."/>
            <person name="Magnuson J."/>
            <person name="LaBoissiere S."/>
            <person name="Clutterbuck A.J."/>
            <person name="Martinez D."/>
            <person name="Wogulis M."/>
            <person name="de Leon A.L."/>
            <person name="Rey M.W."/>
            <person name="Tsang A."/>
        </authorList>
    </citation>
    <scope>NUCLEOTIDE SEQUENCE [LARGE SCALE GENOMIC DNA]</scope>
    <source>
        <strain evidence="3">ATCC 42464 / BCRC 31852 / DSM 1799</strain>
    </source>
</reference>
<dbReference type="Proteomes" id="UP000007322">
    <property type="component" value="Chromosome 2"/>
</dbReference>
<dbReference type="AlphaFoldDB" id="G2QB53"/>
<feature type="region of interest" description="Disordered" evidence="1">
    <location>
        <begin position="1"/>
        <end position="24"/>
    </location>
</feature>
<evidence type="ECO:0000313" key="2">
    <source>
        <dbReference type="EMBL" id="AEO55991.1"/>
    </source>
</evidence>
<dbReference type="KEGG" id="mtm:MYCTH_45263"/>
<feature type="compositionally biased region" description="Basic and acidic residues" evidence="1">
    <location>
        <begin position="279"/>
        <end position="291"/>
    </location>
</feature>
<dbReference type="OrthoDB" id="5238042at2759"/>
<feature type="compositionally biased region" description="Pro residues" evidence="1">
    <location>
        <begin position="321"/>
        <end position="332"/>
    </location>
</feature>
<name>G2QB53_THET4</name>
<dbReference type="InParanoid" id="G2QB53"/>
<feature type="compositionally biased region" description="Pro residues" evidence="1">
    <location>
        <begin position="449"/>
        <end position="462"/>
    </location>
</feature>
<proteinExistence type="predicted"/>
<dbReference type="EMBL" id="CP003003">
    <property type="protein sequence ID" value="AEO55991.1"/>
    <property type="molecule type" value="Genomic_DNA"/>
</dbReference>
<organism evidence="2 3">
    <name type="scientific">Thermothelomyces thermophilus (strain ATCC 42464 / BCRC 31852 / DSM 1799)</name>
    <name type="common">Sporotrichum thermophile</name>
    <dbReference type="NCBI Taxonomy" id="573729"/>
    <lineage>
        <taxon>Eukaryota</taxon>
        <taxon>Fungi</taxon>
        <taxon>Dikarya</taxon>
        <taxon>Ascomycota</taxon>
        <taxon>Pezizomycotina</taxon>
        <taxon>Sordariomycetes</taxon>
        <taxon>Sordariomycetidae</taxon>
        <taxon>Sordariales</taxon>
        <taxon>Chaetomiaceae</taxon>
        <taxon>Thermothelomyces</taxon>
    </lineage>
</organism>
<feature type="region of interest" description="Disordered" evidence="1">
    <location>
        <begin position="88"/>
        <end position="117"/>
    </location>
</feature>
<dbReference type="RefSeq" id="XP_003661236.1">
    <property type="nucleotide sequence ID" value="XM_003661188.1"/>
</dbReference>